<sequence>MKFIEEKFENSHEINKDIAGFLLIAINHAANEGFDITDCHINIRLIKSPIDARKYYSVSFYPIKITPENVMTYNEIAFNDFNVNIDANTKKIITAHPRK</sequence>
<protein>
    <submittedName>
        <fullName evidence="1">Uncharacterized protein</fullName>
    </submittedName>
</protein>
<evidence type="ECO:0000313" key="2">
    <source>
        <dbReference type="Proteomes" id="UP001220225"/>
    </source>
</evidence>
<reference evidence="1 2" key="1">
    <citation type="submission" date="2023-02" db="EMBL/GenBank/DDBJ databases">
        <title>Entomopathogenic bacteria.</title>
        <authorList>
            <person name="Machado R.A."/>
        </authorList>
    </citation>
    <scope>NUCLEOTIDE SEQUENCE [LARGE SCALE GENOMIC DNA]</scope>
    <source>
        <strain evidence="1 2">XENO-2</strain>
    </source>
</reference>
<gene>
    <name evidence="1" type="ORF">PSI14_04425</name>
</gene>
<evidence type="ECO:0000313" key="1">
    <source>
        <dbReference type="EMBL" id="MDC9596135.1"/>
    </source>
</evidence>
<dbReference type="Proteomes" id="UP001220225">
    <property type="component" value="Unassembled WGS sequence"/>
</dbReference>
<dbReference type="EMBL" id="JAQRFN010000004">
    <property type="protein sequence ID" value="MDC9596135.1"/>
    <property type="molecule type" value="Genomic_DNA"/>
</dbReference>
<keyword evidence="2" id="KW-1185">Reference proteome</keyword>
<proteinExistence type="predicted"/>
<name>A0ABT5LSY4_9GAMM</name>
<accession>A0ABT5LSY4</accession>
<dbReference type="RefSeq" id="WP_273574617.1">
    <property type="nucleotide sequence ID" value="NZ_JAQRFN010000004.1"/>
</dbReference>
<comment type="caution">
    <text evidence="1">The sequence shown here is derived from an EMBL/GenBank/DDBJ whole genome shotgun (WGS) entry which is preliminary data.</text>
</comment>
<organism evidence="1 2">
    <name type="scientific">Xenorhabdus anantnagensis</name>
    <dbReference type="NCBI Taxonomy" id="3025875"/>
    <lineage>
        <taxon>Bacteria</taxon>
        <taxon>Pseudomonadati</taxon>
        <taxon>Pseudomonadota</taxon>
        <taxon>Gammaproteobacteria</taxon>
        <taxon>Enterobacterales</taxon>
        <taxon>Morganellaceae</taxon>
        <taxon>Xenorhabdus</taxon>
    </lineage>
</organism>